<gene>
    <name evidence="2" type="ORF">S03H2_50481</name>
</gene>
<proteinExistence type="predicted"/>
<dbReference type="AlphaFoldDB" id="X1J799"/>
<sequence>RVRFSLRYSTPVLAEPEVAGMTTRQPTTQPVELVSLNDPERAAYGVIERRHVFLPYVPRAPQVQPRVEAPKPSPPAKPPEPQQQLYDQLVVVGLPAIGEKAEVHVAMPGGDIKSPLEVGDKLATGLIAMVDYRILPMPGNPKELSQSRVILKIGRDYWSVELGQRLGQRRILRAHELPGKLKKPPHRGLHALRAQPRLAKTRAGLGRTPQRQNSAHTNPATQPAGKASPIIDRGG</sequence>
<feature type="compositionally biased region" description="Polar residues" evidence="1">
    <location>
        <begin position="209"/>
        <end position="221"/>
    </location>
</feature>
<accession>X1J799</accession>
<name>X1J799_9ZZZZ</name>
<feature type="non-terminal residue" evidence="2">
    <location>
        <position position="1"/>
    </location>
</feature>
<comment type="caution">
    <text evidence="2">The sequence shown here is derived from an EMBL/GenBank/DDBJ whole genome shotgun (WGS) entry which is preliminary data.</text>
</comment>
<dbReference type="EMBL" id="BARU01031964">
    <property type="protein sequence ID" value="GAH65628.1"/>
    <property type="molecule type" value="Genomic_DNA"/>
</dbReference>
<feature type="region of interest" description="Disordered" evidence="1">
    <location>
        <begin position="197"/>
        <end position="235"/>
    </location>
</feature>
<evidence type="ECO:0000313" key="2">
    <source>
        <dbReference type="EMBL" id="GAH65628.1"/>
    </source>
</evidence>
<evidence type="ECO:0000256" key="1">
    <source>
        <dbReference type="SAM" id="MobiDB-lite"/>
    </source>
</evidence>
<organism evidence="2">
    <name type="scientific">marine sediment metagenome</name>
    <dbReference type="NCBI Taxonomy" id="412755"/>
    <lineage>
        <taxon>unclassified sequences</taxon>
        <taxon>metagenomes</taxon>
        <taxon>ecological metagenomes</taxon>
    </lineage>
</organism>
<reference evidence="2" key="1">
    <citation type="journal article" date="2014" name="Front. Microbiol.">
        <title>High frequency of phylogenetically diverse reductive dehalogenase-homologous genes in deep subseafloor sedimentary metagenomes.</title>
        <authorList>
            <person name="Kawai M."/>
            <person name="Futagami T."/>
            <person name="Toyoda A."/>
            <person name="Takaki Y."/>
            <person name="Nishi S."/>
            <person name="Hori S."/>
            <person name="Arai W."/>
            <person name="Tsubouchi T."/>
            <person name="Morono Y."/>
            <person name="Uchiyama I."/>
            <person name="Ito T."/>
            <person name="Fujiyama A."/>
            <person name="Inagaki F."/>
            <person name="Takami H."/>
        </authorList>
    </citation>
    <scope>NUCLEOTIDE SEQUENCE</scope>
    <source>
        <strain evidence="2">Expedition CK06-06</strain>
    </source>
</reference>
<protein>
    <submittedName>
        <fullName evidence="2">Uncharacterized protein</fullName>
    </submittedName>
</protein>